<name>A0A3A4B016_9ACTN</name>
<gene>
    <name evidence="2" type="ORF">D5H75_06810</name>
</gene>
<evidence type="ECO:0000313" key="2">
    <source>
        <dbReference type="EMBL" id="RJL34179.1"/>
    </source>
</evidence>
<dbReference type="OrthoDB" id="4171838at2"/>
<protein>
    <submittedName>
        <fullName evidence="2">FBP domain-containing protein</fullName>
    </submittedName>
</protein>
<dbReference type="AlphaFoldDB" id="A0A3A4B016"/>
<proteinExistence type="predicted"/>
<evidence type="ECO:0000259" key="1">
    <source>
        <dbReference type="Pfam" id="PF16571"/>
    </source>
</evidence>
<sequence>MNPLEEKEIRDSFVNCSKGEARRLGMPRGLADLPWPDLDFLGWRDPGAPDRGYIVAEHRGELVGLTLRTAKEVKRAFVKSTICSVCLTPHPGTGVALFTAPRVGAAGRQGNTIGTYICADLACPLYARGKRETGLGVRLRDGVESLTLEERADRAVRNLAAFLDRVLDPALT</sequence>
<dbReference type="EMBL" id="QZEY01000002">
    <property type="protein sequence ID" value="RJL34179.1"/>
    <property type="molecule type" value="Genomic_DNA"/>
</dbReference>
<evidence type="ECO:0000313" key="3">
    <source>
        <dbReference type="Proteomes" id="UP000265768"/>
    </source>
</evidence>
<accession>A0A3A4B016</accession>
<organism evidence="2 3">
    <name type="scientific">Bailinhaonella thermotolerans</name>
    <dbReference type="NCBI Taxonomy" id="1070861"/>
    <lineage>
        <taxon>Bacteria</taxon>
        <taxon>Bacillati</taxon>
        <taxon>Actinomycetota</taxon>
        <taxon>Actinomycetes</taxon>
        <taxon>Streptosporangiales</taxon>
        <taxon>Streptosporangiaceae</taxon>
        <taxon>Bailinhaonella</taxon>
    </lineage>
</organism>
<feature type="domain" description="Elongation factor G-binding protein C-terminal treble-clef zinc-finger" evidence="1">
    <location>
        <begin position="8"/>
        <end position="166"/>
    </location>
</feature>
<dbReference type="Proteomes" id="UP000265768">
    <property type="component" value="Unassembled WGS sequence"/>
</dbReference>
<keyword evidence="3" id="KW-1185">Reference proteome</keyword>
<comment type="caution">
    <text evidence="2">The sequence shown here is derived from an EMBL/GenBank/DDBJ whole genome shotgun (WGS) entry which is preliminary data.</text>
</comment>
<dbReference type="InterPro" id="IPR032330">
    <property type="entry name" value="EF-G-binding_C"/>
</dbReference>
<reference evidence="2 3" key="1">
    <citation type="submission" date="2018-09" db="EMBL/GenBank/DDBJ databases">
        <title>YIM 75507 draft genome.</title>
        <authorList>
            <person name="Tang S."/>
            <person name="Feng Y."/>
        </authorList>
    </citation>
    <scope>NUCLEOTIDE SEQUENCE [LARGE SCALE GENOMIC DNA]</scope>
    <source>
        <strain evidence="2 3">YIM 75507</strain>
    </source>
</reference>
<dbReference type="RefSeq" id="WP_119925480.1">
    <property type="nucleotide sequence ID" value="NZ_QZEY01000002.1"/>
</dbReference>
<dbReference type="Pfam" id="PF16571">
    <property type="entry name" value="FBP_C"/>
    <property type="match status" value="1"/>
</dbReference>